<dbReference type="Gene3D" id="3.30.2320.30">
    <property type="entry name" value="ATP synthase, E subunit, C-terminal"/>
    <property type="match status" value="1"/>
</dbReference>
<protein>
    <recommendedName>
        <fullName evidence="6">V-type proton ATPase subunit E</fullName>
    </recommendedName>
</protein>
<dbReference type="Pfam" id="PF01991">
    <property type="entry name" value="vATP-synt_E"/>
    <property type="match status" value="1"/>
</dbReference>
<name>A0A642UM46_DIURU</name>
<comment type="similarity">
    <text evidence="1">Belongs to the V-ATPase E subunit family.</text>
</comment>
<organism evidence="4 5">
    <name type="scientific">Diutina rugosa</name>
    <name type="common">Yeast</name>
    <name type="synonym">Candida rugosa</name>
    <dbReference type="NCBI Taxonomy" id="5481"/>
    <lineage>
        <taxon>Eukaryota</taxon>
        <taxon>Fungi</taxon>
        <taxon>Dikarya</taxon>
        <taxon>Ascomycota</taxon>
        <taxon>Saccharomycotina</taxon>
        <taxon>Pichiomycetes</taxon>
        <taxon>Debaryomycetaceae</taxon>
        <taxon>Diutina</taxon>
    </lineage>
</organism>
<dbReference type="InterPro" id="IPR002842">
    <property type="entry name" value="ATPase_V1_Esu"/>
</dbReference>
<dbReference type="EMBL" id="SWFT01000100">
    <property type="protein sequence ID" value="KAA8901747.1"/>
    <property type="molecule type" value="Genomic_DNA"/>
</dbReference>
<proteinExistence type="inferred from homology"/>
<dbReference type="GO" id="GO:0033178">
    <property type="term" value="C:proton-transporting two-sector ATPase complex, catalytic domain"/>
    <property type="evidence" value="ECO:0007669"/>
    <property type="project" value="InterPro"/>
</dbReference>
<dbReference type="Proteomes" id="UP000449547">
    <property type="component" value="Unassembled WGS sequence"/>
</dbReference>
<dbReference type="GO" id="GO:0046961">
    <property type="term" value="F:proton-transporting ATPase activity, rotational mechanism"/>
    <property type="evidence" value="ECO:0007669"/>
    <property type="project" value="InterPro"/>
</dbReference>
<dbReference type="OMA" id="QHMMAFI"/>
<evidence type="ECO:0000313" key="4">
    <source>
        <dbReference type="EMBL" id="KAA8901747.1"/>
    </source>
</evidence>
<dbReference type="RefSeq" id="XP_034012103.1">
    <property type="nucleotide sequence ID" value="XM_034155839.1"/>
</dbReference>
<sequence length="210" mass="23247">MQGFIKKEAEEKAKEIRLKADEEYEIEKASIVRSESAAIDQIYQQKLKKASLAQQIQKSTAANKSRLKVLDAKEQVLEQLFDEAAESLKKFTKDTDKYTKVMAGLIAEGALTLLEPKATVKVTKADVDVANKAKDEAAKVYKEKTNNDIEITVTEGLEDKEIGGCIVVNGNGAIEVTNTLRERLSLLNEGALPAIRLELFGPSPTRKFFD</sequence>
<dbReference type="VEuPathDB" id="FungiDB:DIURU_003112"/>
<dbReference type="AlphaFoldDB" id="A0A642UM46"/>
<dbReference type="OrthoDB" id="10263003at2759"/>
<keyword evidence="2" id="KW-0813">Transport</keyword>
<evidence type="ECO:0000256" key="1">
    <source>
        <dbReference type="ARBA" id="ARBA00005901"/>
    </source>
</evidence>
<keyword evidence="5" id="KW-1185">Reference proteome</keyword>
<evidence type="ECO:0000256" key="2">
    <source>
        <dbReference type="ARBA" id="ARBA00022448"/>
    </source>
</evidence>
<keyword evidence="3" id="KW-0406">Ion transport</keyword>
<dbReference type="GeneID" id="54781763"/>
<dbReference type="PANTHER" id="PTHR45715">
    <property type="entry name" value="ATPASE H+-TRANSPORTING V1 SUBUNIT E1A-RELATED"/>
    <property type="match status" value="1"/>
</dbReference>
<accession>A0A642UM46</accession>
<dbReference type="SUPFAM" id="SSF160527">
    <property type="entry name" value="V-type ATPase subunit E-like"/>
    <property type="match status" value="1"/>
</dbReference>
<evidence type="ECO:0000313" key="5">
    <source>
        <dbReference type="Proteomes" id="UP000449547"/>
    </source>
</evidence>
<evidence type="ECO:0008006" key="6">
    <source>
        <dbReference type="Google" id="ProtNLM"/>
    </source>
</evidence>
<dbReference type="InterPro" id="IPR038495">
    <property type="entry name" value="ATPase_E_C"/>
</dbReference>
<dbReference type="Gene3D" id="6.10.250.1620">
    <property type="match status" value="1"/>
</dbReference>
<dbReference type="HAMAP" id="MF_00311">
    <property type="entry name" value="ATP_synth_E_arch"/>
    <property type="match status" value="1"/>
</dbReference>
<reference evidence="4 5" key="1">
    <citation type="submission" date="2019-07" db="EMBL/GenBank/DDBJ databases">
        <title>Genome assembly of two rare yeast pathogens: Diutina rugosa and Trichomonascus ciferrii.</title>
        <authorList>
            <person name="Mixao V."/>
            <person name="Saus E."/>
            <person name="Hansen A."/>
            <person name="Lass-Flor C."/>
            <person name="Gabaldon T."/>
        </authorList>
    </citation>
    <scope>NUCLEOTIDE SEQUENCE [LARGE SCALE GENOMIC DNA]</scope>
    <source>
        <strain evidence="4 5">CBS 613</strain>
    </source>
</reference>
<comment type="caution">
    <text evidence="4">The sequence shown here is derived from an EMBL/GenBank/DDBJ whole genome shotgun (WGS) entry which is preliminary data.</text>
</comment>
<gene>
    <name evidence="4" type="ORF">DIURU_003112</name>
</gene>
<evidence type="ECO:0000256" key="3">
    <source>
        <dbReference type="ARBA" id="ARBA00023065"/>
    </source>
</evidence>